<keyword evidence="3" id="KW-1185">Reference proteome</keyword>
<comment type="caution">
    <text evidence="2">The sequence shown here is derived from an EMBL/GenBank/DDBJ whole genome shotgun (WGS) entry which is preliminary data.</text>
</comment>
<accession>A0A1C0Z1X3</accession>
<feature type="domain" description="AAA" evidence="1">
    <location>
        <begin position="3"/>
        <end position="183"/>
    </location>
</feature>
<evidence type="ECO:0000313" key="2">
    <source>
        <dbReference type="EMBL" id="OCS93356.1"/>
    </source>
</evidence>
<dbReference type="RefSeq" id="WP_066461791.1">
    <property type="nucleotide sequence ID" value="NZ_MATO01000010.1"/>
</dbReference>
<dbReference type="InterPro" id="IPR025669">
    <property type="entry name" value="AAA_dom"/>
</dbReference>
<dbReference type="PANTHER" id="PTHR13696:SF98">
    <property type="entry name" value="PLASMID PARTITION PROTEIN A"/>
    <property type="match status" value="1"/>
</dbReference>
<dbReference type="OrthoDB" id="9815116at2"/>
<evidence type="ECO:0000313" key="3">
    <source>
        <dbReference type="Proteomes" id="UP000093482"/>
    </source>
</evidence>
<dbReference type="PANTHER" id="PTHR13696">
    <property type="entry name" value="P-LOOP CONTAINING NUCLEOSIDE TRIPHOSPHATE HYDROLASE"/>
    <property type="match status" value="1"/>
</dbReference>
<dbReference type="InterPro" id="IPR050678">
    <property type="entry name" value="DNA_Partitioning_ATPase"/>
</dbReference>
<name>A0A1C0Z1X3_9BACL</name>
<gene>
    <name evidence="2" type="ORF">A6K76_05545</name>
</gene>
<organism evidence="2 3">
    <name type="scientific">Caryophanon latum</name>
    <dbReference type="NCBI Taxonomy" id="33977"/>
    <lineage>
        <taxon>Bacteria</taxon>
        <taxon>Bacillati</taxon>
        <taxon>Bacillota</taxon>
        <taxon>Bacilli</taxon>
        <taxon>Bacillales</taxon>
        <taxon>Caryophanaceae</taxon>
        <taxon>Caryophanon</taxon>
    </lineage>
</organism>
<reference evidence="2 3" key="1">
    <citation type="submission" date="2016-07" db="EMBL/GenBank/DDBJ databases">
        <title>Caryophanon latum genome sequencing.</title>
        <authorList>
            <person name="Verma A."/>
            <person name="Pal Y."/>
            <person name="Krishnamurthi S."/>
        </authorList>
    </citation>
    <scope>NUCLEOTIDE SEQUENCE [LARGE SCALE GENOMIC DNA]</scope>
    <source>
        <strain evidence="2 3">DSM 14151</strain>
    </source>
</reference>
<dbReference type="Proteomes" id="UP000093482">
    <property type="component" value="Unassembled WGS sequence"/>
</dbReference>
<dbReference type="AlphaFoldDB" id="A0A1C0Z1X3"/>
<proteinExistence type="predicted"/>
<sequence length="262" mass="29837">MAKTITIANFKGGVGKTITTVLFSYLLAEKRDKKVLLVDFDPQGNASDRLFKTYGISYQNVELSIFEAIKNKDLAPAIVTCSENLHVIPAESDLRYFTRLLNAEFAFNYSLYPYLLDALLEPLQDQYDYIFIDVPPTISDYTDNALVATDYLAVVIQTHEEALSSAETFLPYVEELMSDIDSPIKLVAAFPVLMNVDGRTDQFILNEARKVFGNYLTENVIKIRERIKAWGVVGIKDEDMHDKEVLNIYSKLLDEFLEKMEE</sequence>
<dbReference type="CDD" id="cd02042">
    <property type="entry name" value="ParAB_family"/>
    <property type="match status" value="1"/>
</dbReference>
<dbReference type="Gene3D" id="3.40.50.300">
    <property type="entry name" value="P-loop containing nucleotide triphosphate hydrolases"/>
    <property type="match status" value="1"/>
</dbReference>
<dbReference type="InterPro" id="IPR027417">
    <property type="entry name" value="P-loop_NTPase"/>
</dbReference>
<dbReference type="SUPFAM" id="SSF52540">
    <property type="entry name" value="P-loop containing nucleoside triphosphate hydrolases"/>
    <property type="match status" value="1"/>
</dbReference>
<dbReference type="Pfam" id="PF13614">
    <property type="entry name" value="AAA_31"/>
    <property type="match status" value="1"/>
</dbReference>
<protein>
    <recommendedName>
        <fullName evidence="1">AAA domain-containing protein</fullName>
    </recommendedName>
</protein>
<dbReference type="EMBL" id="MATO01000010">
    <property type="protein sequence ID" value="OCS93356.1"/>
    <property type="molecule type" value="Genomic_DNA"/>
</dbReference>
<evidence type="ECO:0000259" key="1">
    <source>
        <dbReference type="Pfam" id="PF13614"/>
    </source>
</evidence>